<evidence type="ECO:0000259" key="2">
    <source>
        <dbReference type="Pfam" id="PF00892"/>
    </source>
</evidence>
<feature type="transmembrane region" description="Helical" evidence="1">
    <location>
        <begin position="186"/>
        <end position="208"/>
    </location>
</feature>
<gene>
    <name evidence="3" type="ORF">C5L14_27695</name>
</gene>
<evidence type="ECO:0000256" key="1">
    <source>
        <dbReference type="SAM" id="Phobius"/>
    </source>
</evidence>
<reference evidence="3 4" key="1">
    <citation type="submission" date="2018-02" db="EMBL/GenBank/DDBJ databases">
        <title>Whole genome sequencing of endophytic bacterium.</title>
        <authorList>
            <person name="Eedara R."/>
            <person name="Podile A.R."/>
        </authorList>
    </citation>
    <scope>NUCLEOTIDE SEQUENCE [LARGE SCALE GENOMIC DNA]</scope>
    <source>
        <strain evidence="3 4">RP1T</strain>
    </source>
</reference>
<feature type="transmembrane region" description="Helical" evidence="1">
    <location>
        <begin position="131"/>
        <end position="147"/>
    </location>
</feature>
<accession>A0A2S9Q4P8</accession>
<feature type="transmembrane region" description="Helical" evidence="1">
    <location>
        <begin position="7"/>
        <end position="28"/>
    </location>
</feature>
<evidence type="ECO:0000313" key="4">
    <source>
        <dbReference type="Proteomes" id="UP000237682"/>
    </source>
</evidence>
<feature type="transmembrane region" description="Helical" evidence="1">
    <location>
        <begin position="153"/>
        <end position="174"/>
    </location>
</feature>
<feature type="domain" description="EamA" evidence="2">
    <location>
        <begin position="160"/>
        <end position="285"/>
    </location>
</feature>
<feature type="transmembrane region" description="Helical" evidence="1">
    <location>
        <begin position="108"/>
        <end position="124"/>
    </location>
</feature>
<feature type="domain" description="EamA" evidence="2">
    <location>
        <begin position="16"/>
        <end position="146"/>
    </location>
</feature>
<dbReference type="Gene3D" id="1.10.3730.20">
    <property type="match status" value="1"/>
</dbReference>
<name>A0A2S9Q4P8_9HYPH</name>
<proteinExistence type="predicted"/>
<organism evidence="3 4">
    <name type="scientific">Labrys okinawensis</name>
    <dbReference type="NCBI Taxonomy" id="346911"/>
    <lineage>
        <taxon>Bacteria</taxon>
        <taxon>Pseudomonadati</taxon>
        <taxon>Pseudomonadota</taxon>
        <taxon>Alphaproteobacteria</taxon>
        <taxon>Hyphomicrobiales</taxon>
        <taxon>Xanthobacteraceae</taxon>
        <taxon>Labrys</taxon>
    </lineage>
</organism>
<dbReference type="GO" id="GO:0016020">
    <property type="term" value="C:membrane"/>
    <property type="evidence" value="ECO:0007669"/>
    <property type="project" value="InterPro"/>
</dbReference>
<dbReference type="InterPro" id="IPR000620">
    <property type="entry name" value="EamA_dom"/>
</dbReference>
<dbReference type="PANTHER" id="PTHR22911">
    <property type="entry name" value="ACYL-MALONYL CONDENSING ENZYME-RELATED"/>
    <property type="match status" value="1"/>
</dbReference>
<feature type="transmembrane region" description="Helical" evidence="1">
    <location>
        <begin position="48"/>
        <end position="66"/>
    </location>
</feature>
<dbReference type="RefSeq" id="WP_105865288.1">
    <property type="nucleotide sequence ID" value="NZ_PUEJ01000014.1"/>
</dbReference>
<sequence>MTSLRQAGIGAASVGMGIALYLIGVFLFALNDALGKWLVADYSVGQLLLLRSVGAAIVLAPMVWHLKVDLFDFGQWRLQVLRILCMAGDTFCFYFSTRSMPLADVMTFYMAAPLIITALSVPLLGEKVEPFRWGAVIAGFIGVLVALQPSAELFSSASPIALIGAIMFGLAVTVTRRLRRTHWLPLVVWQFAGAGVIGAATIPFAWVTPGWFDLALMFLVGIVAMVCFICITRALAMAPAAMLAPFQYSAMVWATLMGWIVWRDVPTLPIVVGNCIIIGSGLFVFYRDRTTVSAPAE</sequence>
<keyword evidence="1" id="KW-1133">Transmembrane helix</keyword>
<dbReference type="AlphaFoldDB" id="A0A2S9Q4P8"/>
<comment type="caution">
    <text evidence="3">The sequence shown here is derived from an EMBL/GenBank/DDBJ whole genome shotgun (WGS) entry which is preliminary data.</text>
</comment>
<keyword evidence="4" id="KW-1185">Reference proteome</keyword>
<dbReference type="InterPro" id="IPR037185">
    <property type="entry name" value="EmrE-like"/>
</dbReference>
<keyword evidence="1" id="KW-0812">Transmembrane</keyword>
<dbReference type="EMBL" id="PUEJ01000014">
    <property type="protein sequence ID" value="PRH84326.1"/>
    <property type="molecule type" value="Genomic_DNA"/>
</dbReference>
<feature type="transmembrane region" description="Helical" evidence="1">
    <location>
        <begin position="78"/>
        <end position="96"/>
    </location>
</feature>
<dbReference type="OrthoDB" id="7818056at2"/>
<feature type="transmembrane region" description="Helical" evidence="1">
    <location>
        <begin position="214"/>
        <end position="236"/>
    </location>
</feature>
<dbReference type="Pfam" id="PF00892">
    <property type="entry name" value="EamA"/>
    <property type="match status" value="2"/>
</dbReference>
<evidence type="ECO:0000313" key="3">
    <source>
        <dbReference type="EMBL" id="PRH84326.1"/>
    </source>
</evidence>
<feature type="transmembrane region" description="Helical" evidence="1">
    <location>
        <begin position="268"/>
        <end position="286"/>
    </location>
</feature>
<protein>
    <submittedName>
        <fullName evidence="3">EamA family transporter</fullName>
    </submittedName>
</protein>
<feature type="transmembrane region" description="Helical" evidence="1">
    <location>
        <begin position="243"/>
        <end position="262"/>
    </location>
</feature>
<dbReference type="SUPFAM" id="SSF103481">
    <property type="entry name" value="Multidrug resistance efflux transporter EmrE"/>
    <property type="match status" value="2"/>
</dbReference>
<keyword evidence="1" id="KW-0472">Membrane</keyword>
<dbReference type="PANTHER" id="PTHR22911:SF135">
    <property type="entry name" value="BLR4310 PROTEIN"/>
    <property type="match status" value="1"/>
</dbReference>
<dbReference type="Proteomes" id="UP000237682">
    <property type="component" value="Unassembled WGS sequence"/>
</dbReference>